<evidence type="ECO:0000313" key="2">
    <source>
        <dbReference type="Proteomes" id="UP001642484"/>
    </source>
</evidence>
<gene>
    <name evidence="1" type="ORF">CCMP2556_LOCUS41582</name>
</gene>
<evidence type="ECO:0000313" key="1">
    <source>
        <dbReference type="EMBL" id="CAK9085675.1"/>
    </source>
</evidence>
<keyword evidence="2" id="KW-1185">Reference proteome</keyword>
<protein>
    <submittedName>
        <fullName evidence="1">Uncharacterized protein</fullName>
    </submittedName>
</protein>
<comment type="caution">
    <text evidence="1">The sequence shown here is derived from an EMBL/GenBank/DDBJ whole genome shotgun (WGS) entry which is preliminary data.</text>
</comment>
<reference evidence="1 2" key="1">
    <citation type="submission" date="2024-02" db="EMBL/GenBank/DDBJ databases">
        <authorList>
            <person name="Chen Y."/>
            <person name="Shah S."/>
            <person name="Dougan E. K."/>
            <person name="Thang M."/>
            <person name="Chan C."/>
        </authorList>
    </citation>
    <scope>NUCLEOTIDE SEQUENCE [LARGE SCALE GENOMIC DNA]</scope>
</reference>
<accession>A0ABP0QDZ3</accession>
<name>A0ABP0QDZ3_9DINO</name>
<dbReference type="Proteomes" id="UP001642484">
    <property type="component" value="Unassembled WGS sequence"/>
</dbReference>
<organism evidence="1 2">
    <name type="scientific">Durusdinium trenchii</name>
    <dbReference type="NCBI Taxonomy" id="1381693"/>
    <lineage>
        <taxon>Eukaryota</taxon>
        <taxon>Sar</taxon>
        <taxon>Alveolata</taxon>
        <taxon>Dinophyceae</taxon>
        <taxon>Suessiales</taxon>
        <taxon>Symbiodiniaceae</taxon>
        <taxon>Durusdinium</taxon>
    </lineage>
</organism>
<feature type="non-terminal residue" evidence="1">
    <location>
        <position position="1"/>
    </location>
</feature>
<proteinExistence type="predicted"/>
<sequence>VDYVQSPIFASHLQSLHCSTDCSQNIQYQAERSNMAWVRSEIATLFSQLHHVTVLRRTECSGEAVSPEGRLSNIAAFWTLTVSIAAERAWYMLGFTHTLPEALCGLLDEDQGRSRDCMDRFVLMSKIYLEADEAFENPMNDDRVVAEALTNSSEASTRPIVVATLAAGATHHCEMSCVQLAEKLNLEICLANEDILQELNNASRANRRKDMRLTRAMYCAAESKRLDSLPCERLRLMPGDLAAYGHTQKITVDDFKPRKEREASAKSSELVSKIIRLIKQDASSTQPDDEVKPAGTEAEERAVAAYLALKHSRDFCFAGLGDMWLSCLLQRGQLFQRKADNQCFVSLGFQEYVCLGWRLEKVDLQDGSIAYWKSPACDDHYSAIANLQTLIVTGLSGLQRTDKNEEFAGIPFSFCSPDDLPRGHRHHGILLRQTESPESLLRYMLCNGALVGITDERLKLLVARTKAKIVKIQEKSIGKRSLLWSLILHVFPEKSADEKMEMLVELMGKAKVKEVVPNEIIDQALNAMPHEEVKADFESLRNSVDKAMMSEKFKAEVTRKVGVRGEREHSTPEAIKNLRPQWKQCVLCMDVGLSSFEAYYPAGRPTKSVSMKWKKSGDDQGQDNARSKLSALNYCLEFLWRNHEEKGRDTGQSYVHWIAAKSQIQHGLKQRLQKHLRVQMMLLQWIQEMNLPQPVSLCTPGELIAVLLLHFNEGGGVLARSARSALLHIMSTLAESLSTSPPMQDAGDWMSGLRTRDLAASGYFDWVHQKVDEAMKWN</sequence>
<dbReference type="EMBL" id="CAXAMN010024334">
    <property type="protein sequence ID" value="CAK9085675.1"/>
    <property type="molecule type" value="Genomic_DNA"/>
</dbReference>